<feature type="transmembrane region" description="Helical" evidence="1">
    <location>
        <begin position="237"/>
        <end position="267"/>
    </location>
</feature>
<proteinExistence type="predicted"/>
<protein>
    <submittedName>
        <fullName evidence="2">Involved in glycosylation of proteins and lipid IVA (ArnT)</fullName>
    </submittedName>
</protein>
<feature type="transmembrane region" description="Helical" evidence="1">
    <location>
        <begin position="12"/>
        <end position="34"/>
    </location>
</feature>
<keyword evidence="1" id="KW-0812">Transmembrane</keyword>
<feature type="transmembrane region" description="Helical" evidence="1">
    <location>
        <begin position="678"/>
        <end position="698"/>
    </location>
</feature>
<name>A0ABM9MV84_9LACO</name>
<keyword evidence="3" id="KW-1185">Reference proteome</keyword>
<sequence>MHRLLNRKFFTWPVIGVAIVMFLSLIFVACFRYPETGFRIGQSSFLPATFRIGAVLSLIVLLFGLRERRAKLSRRGIALFITLGLLCQLVFLLTFSRSVYSDTGYVMTMVGRLLDGQHHWYQYFYFYPNNVNVTLFWAMCLAPFKWLGVTKFFFLVRLLQLLFLDLALFYFGTSFNKVKQNAGWLVVILSLFYLPLLTYIVFPYNDLIAVATIFAVLGSFIRLSLAKTRKGQTGQLVVMMLLMAAGIVVRQNSVIILIALLLTLLFVSKISRKMKALAVVLGLSLTLLGTVGMKSVQHQVGYVSQPSLVTPSIRYVNMSWNPQTSGEINGPDSGMYGDLPKDERAKKITAEFKQRLKTLGVKGIAKHLLKKETFQFALAYSNQDMAKMQVTGLVKHEWQVPSLLGYLGNLFQPVYILMVVAALYVNWLLLRKKKVLSELMTALVLFADLSILGVFTFHVFLWEVRDRYALPAVPFLLMLAVIAWLAFKEQKSANQPRKQVVLPGLATVSLLCLLLGFGNGFRQFTATETKIGNVYASGFDFYTEDGRQEATVQPGHHYQTSSFKLKDTATNFAFTLGDVTEAEAKDLSLTLTNLATNQVYSIQPKVGLNSLDETFAKGNYRLDLVNEGKQAIKTTFLQQLGTTNLQGPVVKDNGQKVTGLNFVYDFGTVKKADRVSPLAYASLFVLFVFTLAISCVFIKIKRK</sequence>
<evidence type="ECO:0000256" key="1">
    <source>
        <dbReference type="SAM" id="Phobius"/>
    </source>
</evidence>
<dbReference type="PROSITE" id="PS51257">
    <property type="entry name" value="PROKAR_LIPOPROTEIN"/>
    <property type="match status" value="1"/>
</dbReference>
<feature type="transmembrane region" description="Helical" evidence="1">
    <location>
        <begin position="410"/>
        <end position="430"/>
    </location>
</feature>
<feature type="transmembrane region" description="Helical" evidence="1">
    <location>
        <begin position="152"/>
        <end position="171"/>
    </location>
</feature>
<feature type="transmembrane region" description="Helical" evidence="1">
    <location>
        <begin position="274"/>
        <end position="293"/>
    </location>
</feature>
<feature type="transmembrane region" description="Helical" evidence="1">
    <location>
        <begin position="77"/>
        <end position="100"/>
    </location>
</feature>
<feature type="transmembrane region" description="Helical" evidence="1">
    <location>
        <begin position="468"/>
        <end position="487"/>
    </location>
</feature>
<feature type="transmembrane region" description="Helical" evidence="1">
    <location>
        <begin position="46"/>
        <end position="65"/>
    </location>
</feature>
<dbReference type="Proteomes" id="UP001314261">
    <property type="component" value="Unassembled WGS sequence"/>
</dbReference>
<feature type="transmembrane region" description="Helical" evidence="1">
    <location>
        <begin position="207"/>
        <end position="225"/>
    </location>
</feature>
<dbReference type="RefSeq" id="WP_010017860.1">
    <property type="nucleotide sequence ID" value="NZ_CAUZLR010000005.1"/>
</dbReference>
<accession>A0ABM9MV84</accession>
<comment type="caution">
    <text evidence="2">The sequence shown here is derived from an EMBL/GenBank/DDBJ whole genome shotgun (WGS) entry which is preliminary data.</text>
</comment>
<evidence type="ECO:0000313" key="3">
    <source>
        <dbReference type="Proteomes" id="UP001314261"/>
    </source>
</evidence>
<reference evidence="2 3" key="1">
    <citation type="submission" date="2023-10" db="EMBL/GenBank/DDBJ databases">
        <authorList>
            <person name="Botero Cardona J."/>
        </authorList>
    </citation>
    <scope>NUCLEOTIDE SEQUENCE [LARGE SCALE GENOMIC DNA]</scope>
    <source>
        <strain evidence="2 3">R-54839</strain>
    </source>
</reference>
<feature type="transmembrane region" description="Helical" evidence="1">
    <location>
        <begin position="499"/>
        <end position="521"/>
    </location>
</feature>
<keyword evidence="1" id="KW-1133">Transmembrane helix</keyword>
<evidence type="ECO:0000313" key="2">
    <source>
        <dbReference type="EMBL" id="CAK1242607.1"/>
    </source>
</evidence>
<feature type="transmembrane region" description="Helical" evidence="1">
    <location>
        <begin position="442"/>
        <end position="462"/>
    </location>
</feature>
<feature type="transmembrane region" description="Helical" evidence="1">
    <location>
        <begin position="183"/>
        <end position="202"/>
    </location>
</feature>
<gene>
    <name evidence="2" type="ORF">R54839_PPFHFPJH_00964</name>
</gene>
<keyword evidence="1" id="KW-0472">Membrane</keyword>
<organism evidence="2 3">
    <name type="scientific">Fructobacillus fructosus</name>
    <dbReference type="NCBI Taxonomy" id="1631"/>
    <lineage>
        <taxon>Bacteria</taxon>
        <taxon>Bacillati</taxon>
        <taxon>Bacillota</taxon>
        <taxon>Bacilli</taxon>
        <taxon>Lactobacillales</taxon>
        <taxon>Lactobacillaceae</taxon>
        <taxon>Fructobacillus</taxon>
    </lineage>
</organism>
<feature type="transmembrane region" description="Helical" evidence="1">
    <location>
        <begin position="120"/>
        <end position="140"/>
    </location>
</feature>
<dbReference type="EMBL" id="CAUZLR010000005">
    <property type="protein sequence ID" value="CAK1242607.1"/>
    <property type="molecule type" value="Genomic_DNA"/>
</dbReference>